<dbReference type="AlphaFoldDB" id="A0A419S4M1"/>
<comment type="caution">
    <text evidence="2">The sequence shown here is derived from an EMBL/GenBank/DDBJ whole genome shotgun (WGS) entry which is preliminary data.</text>
</comment>
<evidence type="ECO:0000313" key="2">
    <source>
        <dbReference type="EMBL" id="RKD15055.1"/>
    </source>
</evidence>
<sequence>MALIKLTAAERRKISIFFTCLILAVITWLFFSLSGKYEYEVKTVVNFKNLPVNKAFNPLQSDTVTLTVQGTGWQLLFTRLRLYPRDVKVDLTGLSKRNYVTFTDQMRAINAAYSSEQKIVSVNPDTLYFDFSTRKVKKVPVRLVSKLSFVKQYGQSGKIELKPDSVTVTGPAEALHNISYWETDSFVRENISNTVTDKIALHKASAPNITIFPPLTEVKIPVEQFTEKQLYLPIRVVNNTQYYNVKLIPERVKVTFMVSLSDFENAVEDDFEAVVDLSIWKNYGANMLPIKIVKRKSFARIRAVEPSQVRFIIKK</sequence>
<evidence type="ECO:0000313" key="3">
    <source>
        <dbReference type="Proteomes" id="UP000283433"/>
    </source>
</evidence>
<dbReference type="EMBL" id="MBTA01000025">
    <property type="protein sequence ID" value="RKD15055.1"/>
    <property type="molecule type" value="Genomic_DNA"/>
</dbReference>
<keyword evidence="1" id="KW-0812">Transmembrane</keyword>
<keyword evidence="3" id="KW-1185">Reference proteome</keyword>
<reference evidence="2 3" key="1">
    <citation type="submission" date="2016-07" db="EMBL/GenBank/DDBJ databases">
        <title>Genome of Pelobium manganitolerans.</title>
        <authorList>
            <person name="Wu S."/>
            <person name="Wang G."/>
        </authorList>
    </citation>
    <scope>NUCLEOTIDE SEQUENCE [LARGE SCALE GENOMIC DNA]</scope>
    <source>
        <strain evidence="2 3">YS-25</strain>
    </source>
</reference>
<evidence type="ECO:0000256" key="1">
    <source>
        <dbReference type="SAM" id="Phobius"/>
    </source>
</evidence>
<dbReference type="PANTHER" id="PTHR37804">
    <property type="entry name" value="CDAA REGULATORY PROTEIN CDAR"/>
    <property type="match status" value="1"/>
</dbReference>
<protein>
    <recommendedName>
        <fullName evidence="4">YbbR-like domain-containing protein</fullName>
    </recommendedName>
</protein>
<dbReference type="Proteomes" id="UP000283433">
    <property type="component" value="Unassembled WGS sequence"/>
</dbReference>
<organism evidence="2 3">
    <name type="scientific">Pelobium manganitolerans</name>
    <dbReference type="NCBI Taxonomy" id="1842495"/>
    <lineage>
        <taxon>Bacteria</taxon>
        <taxon>Pseudomonadati</taxon>
        <taxon>Bacteroidota</taxon>
        <taxon>Sphingobacteriia</taxon>
        <taxon>Sphingobacteriales</taxon>
        <taxon>Sphingobacteriaceae</taxon>
        <taxon>Pelobium</taxon>
    </lineage>
</organism>
<accession>A0A419S4M1</accession>
<dbReference type="RefSeq" id="WP_120181921.1">
    <property type="nucleotide sequence ID" value="NZ_MBTA01000025.1"/>
</dbReference>
<proteinExistence type="predicted"/>
<keyword evidence="1" id="KW-0472">Membrane</keyword>
<keyword evidence="1" id="KW-1133">Transmembrane helix</keyword>
<dbReference type="InterPro" id="IPR053154">
    <property type="entry name" value="c-di-AMP_regulator"/>
</dbReference>
<dbReference type="OrthoDB" id="1115707at2"/>
<feature type="transmembrane region" description="Helical" evidence="1">
    <location>
        <begin position="14"/>
        <end position="33"/>
    </location>
</feature>
<name>A0A419S4M1_9SPHI</name>
<gene>
    <name evidence="2" type="ORF">BCY91_05870</name>
</gene>
<evidence type="ECO:0008006" key="4">
    <source>
        <dbReference type="Google" id="ProtNLM"/>
    </source>
</evidence>
<dbReference type="Gene3D" id="2.170.120.40">
    <property type="entry name" value="YbbR-like domain"/>
    <property type="match status" value="1"/>
</dbReference>
<dbReference type="PANTHER" id="PTHR37804:SF1">
    <property type="entry name" value="CDAA REGULATORY PROTEIN CDAR"/>
    <property type="match status" value="1"/>
</dbReference>
<dbReference type="Gene3D" id="2.170.120.30">
    <property type="match status" value="1"/>
</dbReference>